<keyword evidence="5" id="KW-1003">Cell membrane</keyword>
<evidence type="ECO:0000256" key="4">
    <source>
        <dbReference type="ARBA" id="ARBA00023136"/>
    </source>
</evidence>
<keyword evidence="5" id="KW-0813">Transport</keyword>
<dbReference type="AlphaFoldDB" id="K9PCR0"/>
<keyword evidence="5" id="KW-0653">Protein transport</keyword>
<sequence length="256" mass="27499">MSDPIPEDTFPGEFPGEVHMSLVEHLEELRRRVLRSLLAVVVGAAACLVAVRPLVRLLEVPAEGIRFLQLAPGEFLFVSLKVAGYAGLTLALPYVIFEILAFVLPGLTRRERRLVAPAVAGSTVLFAAGLAFAWWALVPAALRFLVSYGADVVEPIWSIERYLDFVLLLMVATALAFQLPVLQLLLGALGLIDWRTMLGAWRWVVLVAALAGAVLTPSTDPITMLLLTGAITALYLLGVALVALAEGLRPSPSPSA</sequence>
<gene>
    <name evidence="5" type="primary">tatC</name>
    <name evidence="6" type="ordered locus">Cyagr_3248</name>
</gene>
<feature type="transmembrane region" description="Helical" evidence="5">
    <location>
        <begin position="37"/>
        <end position="55"/>
    </location>
</feature>
<organism evidence="6 7">
    <name type="scientific">Cyanobium gracile (strain ATCC 27147 / PCC 6307)</name>
    <dbReference type="NCBI Taxonomy" id="292564"/>
    <lineage>
        <taxon>Bacteria</taxon>
        <taxon>Bacillati</taxon>
        <taxon>Cyanobacteriota</taxon>
        <taxon>Cyanophyceae</taxon>
        <taxon>Synechococcales</taxon>
        <taxon>Prochlorococcaceae</taxon>
        <taxon>Cyanobium</taxon>
    </lineage>
</organism>
<dbReference type="STRING" id="292564.Cyagr_3248"/>
<comment type="subcellular location">
    <subcellularLocation>
        <location evidence="5">Cell inner membrane</location>
        <topology evidence="5">Multi-pass membrane protein</topology>
    </subcellularLocation>
    <subcellularLocation>
        <location evidence="1">Membrane</location>
        <topology evidence="1">Multi-pass membrane protein</topology>
    </subcellularLocation>
</comment>
<evidence type="ECO:0000313" key="6">
    <source>
        <dbReference type="EMBL" id="AFY30324.1"/>
    </source>
</evidence>
<dbReference type="Pfam" id="PF00902">
    <property type="entry name" value="TatC"/>
    <property type="match status" value="1"/>
</dbReference>
<keyword evidence="4 5" id="KW-0472">Membrane</keyword>
<dbReference type="PATRIC" id="fig|292564.3.peg.3086"/>
<evidence type="ECO:0000256" key="3">
    <source>
        <dbReference type="ARBA" id="ARBA00022989"/>
    </source>
</evidence>
<feature type="transmembrane region" description="Helical" evidence="5">
    <location>
        <begin position="165"/>
        <end position="192"/>
    </location>
</feature>
<dbReference type="KEGG" id="cgc:Cyagr_3248"/>
<dbReference type="GO" id="GO:0009977">
    <property type="term" value="F:proton motive force dependent protein transmembrane transporter activity"/>
    <property type="evidence" value="ECO:0007669"/>
    <property type="project" value="TreeGrafter"/>
</dbReference>
<dbReference type="PANTHER" id="PTHR30371:SF0">
    <property type="entry name" value="SEC-INDEPENDENT PROTEIN TRANSLOCASE PROTEIN TATC, CHLOROPLASTIC-RELATED"/>
    <property type="match status" value="1"/>
</dbReference>
<feature type="transmembrane region" description="Helical" evidence="5">
    <location>
        <begin position="222"/>
        <end position="245"/>
    </location>
</feature>
<keyword evidence="2 5" id="KW-0812">Transmembrane</keyword>
<dbReference type="HOGENOM" id="CLU_031942_3_0_3"/>
<protein>
    <recommendedName>
        <fullName evidence="5">Sec-independent protein translocase protein TatC</fullName>
    </recommendedName>
</protein>
<keyword evidence="5" id="KW-0997">Cell inner membrane</keyword>
<reference evidence="7" key="1">
    <citation type="journal article" date="2013" name="Proc. Natl. Acad. Sci. U.S.A.">
        <title>Improving the coverage of the cyanobacterial phylum using diversity-driven genome sequencing.</title>
        <authorList>
            <person name="Shih P.M."/>
            <person name="Wu D."/>
            <person name="Latifi A."/>
            <person name="Axen S.D."/>
            <person name="Fewer D.P."/>
            <person name="Talla E."/>
            <person name="Calteau A."/>
            <person name="Cai F."/>
            <person name="Tandeau de Marsac N."/>
            <person name="Rippka R."/>
            <person name="Herdman M."/>
            <person name="Sivonen K."/>
            <person name="Coursin T."/>
            <person name="Laurent T."/>
            <person name="Goodwin L."/>
            <person name="Nolan M."/>
            <person name="Davenport K.W."/>
            <person name="Han C.S."/>
            <person name="Rubin E.M."/>
            <person name="Eisen J.A."/>
            <person name="Woyke T."/>
            <person name="Gugger M."/>
            <person name="Kerfeld C.A."/>
        </authorList>
    </citation>
    <scope>NUCLEOTIDE SEQUENCE [LARGE SCALE GENOMIC DNA]</scope>
    <source>
        <strain evidence="7">ATCC 27147 / PCC 6307</strain>
    </source>
</reference>
<dbReference type="PRINTS" id="PR01840">
    <property type="entry name" value="TATCFAMILY"/>
</dbReference>
<dbReference type="NCBIfam" id="TIGR00945">
    <property type="entry name" value="tatC"/>
    <property type="match status" value="1"/>
</dbReference>
<feature type="transmembrane region" description="Helical" evidence="5">
    <location>
        <begin position="199"/>
        <end position="216"/>
    </location>
</feature>
<dbReference type="PROSITE" id="PS01218">
    <property type="entry name" value="TATC"/>
    <property type="match status" value="1"/>
</dbReference>
<comment type="similarity">
    <text evidence="5">Belongs to the TatC family.</text>
</comment>
<dbReference type="GO" id="GO:0043953">
    <property type="term" value="P:protein transport by the Tat complex"/>
    <property type="evidence" value="ECO:0007669"/>
    <property type="project" value="UniProtKB-UniRule"/>
</dbReference>
<dbReference type="Proteomes" id="UP000010388">
    <property type="component" value="Chromosome"/>
</dbReference>
<dbReference type="eggNOG" id="COG0805">
    <property type="taxonomic scope" value="Bacteria"/>
</dbReference>
<keyword evidence="3 5" id="KW-1133">Transmembrane helix</keyword>
<evidence type="ECO:0000256" key="1">
    <source>
        <dbReference type="ARBA" id="ARBA00004141"/>
    </source>
</evidence>
<feature type="transmembrane region" description="Helical" evidence="5">
    <location>
        <begin position="114"/>
        <end position="137"/>
    </location>
</feature>
<name>K9PCR0_CYAGP</name>
<dbReference type="RefSeq" id="WP_015110757.1">
    <property type="nucleotide sequence ID" value="NC_019675.1"/>
</dbReference>
<accession>K9PCR0</accession>
<dbReference type="HAMAP" id="MF_00902">
    <property type="entry name" value="TatC"/>
    <property type="match status" value="1"/>
</dbReference>
<evidence type="ECO:0000256" key="2">
    <source>
        <dbReference type="ARBA" id="ARBA00022692"/>
    </source>
</evidence>
<evidence type="ECO:0000313" key="7">
    <source>
        <dbReference type="Proteomes" id="UP000010388"/>
    </source>
</evidence>
<comment type="function">
    <text evidence="5">Part of the twin-arginine translocation (Tat) system that transports large folded proteins containing a characteristic twin-arginine motif in their signal peptide across membranes.</text>
</comment>
<dbReference type="InterPro" id="IPR019820">
    <property type="entry name" value="Sec-indep_translocase_CS"/>
</dbReference>
<dbReference type="PANTHER" id="PTHR30371">
    <property type="entry name" value="SEC-INDEPENDENT PROTEIN TRANSLOCASE PROTEIN TATC"/>
    <property type="match status" value="1"/>
</dbReference>
<dbReference type="GO" id="GO:0033281">
    <property type="term" value="C:TAT protein transport complex"/>
    <property type="evidence" value="ECO:0007669"/>
    <property type="project" value="UniProtKB-UniRule"/>
</dbReference>
<dbReference type="InterPro" id="IPR002033">
    <property type="entry name" value="TatC"/>
</dbReference>
<keyword evidence="5" id="KW-0811">Translocation</keyword>
<dbReference type="GO" id="GO:0065002">
    <property type="term" value="P:intracellular protein transmembrane transport"/>
    <property type="evidence" value="ECO:0007669"/>
    <property type="project" value="TreeGrafter"/>
</dbReference>
<evidence type="ECO:0000256" key="5">
    <source>
        <dbReference type="HAMAP-Rule" id="MF_00902"/>
    </source>
</evidence>
<comment type="subunit">
    <text evidence="5">Forms a complex with TatA.</text>
</comment>
<dbReference type="EMBL" id="CP003495">
    <property type="protein sequence ID" value="AFY30324.1"/>
    <property type="molecule type" value="Genomic_DNA"/>
</dbReference>
<proteinExistence type="inferred from homology"/>
<feature type="transmembrane region" description="Helical" evidence="5">
    <location>
        <begin position="75"/>
        <end position="102"/>
    </location>
</feature>